<dbReference type="NCBIfam" id="NF038223">
    <property type="entry name" value="IcmN_DotK_IVB"/>
    <property type="match status" value="1"/>
</dbReference>
<dbReference type="InterPro" id="IPR006665">
    <property type="entry name" value="OmpA-like"/>
</dbReference>
<organism evidence="3 4">
    <name type="scientific">Legionella jordanis</name>
    <dbReference type="NCBI Taxonomy" id="456"/>
    <lineage>
        <taxon>Bacteria</taxon>
        <taxon>Pseudomonadati</taxon>
        <taxon>Pseudomonadota</taxon>
        <taxon>Gammaproteobacteria</taxon>
        <taxon>Legionellales</taxon>
        <taxon>Legionellaceae</taxon>
        <taxon>Legionella</taxon>
    </lineage>
</organism>
<dbReference type="Pfam" id="PF00691">
    <property type="entry name" value="OmpA"/>
    <property type="match status" value="1"/>
</dbReference>
<dbReference type="SUPFAM" id="SSF103088">
    <property type="entry name" value="OmpA-like"/>
    <property type="match status" value="1"/>
</dbReference>
<dbReference type="EMBL" id="LNYJ01000011">
    <property type="protein sequence ID" value="KTD18367.1"/>
    <property type="molecule type" value="Genomic_DNA"/>
</dbReference>
<dbReference type="PANTHER" id="PTHR30329:SF21">
    <property type="entry name" value="LIPOPROTEIN YIAD-RELATED"/>
    <property type="match status" value="1"/>
</dbReference>
<dbReference type="CDD" id="cd07185">
    <property type="entry name" value="OmpA_C-like"/>
    <property type="match status" value="1"/>
</dbReference>
<evidence type="ECO:0000256" key="1">
    <source>
        <dbReference type="PROSITE-ProRule" id="PRU00473"/>
    </source>
</evidence>
<evidence type="ECO:0000259" key="2">
    <source>
        <dbReference type="PROSITE" id="PS51123"/>
    </source>
</evidence>
<dbReference type="Proteomes" id="UP000055035">
    <property type="component" value="Unassembled WGS sequence"/>
</dbReference>
<feature type="domain" description="OmpA-like" evidence="2">
    <location>
        <begin position="72"/>
        <end position="189"/>
    </location>
</feature>
<dbReference type="AlphaFoldDB" id="A0A0W0VE52"/>
<evidence type="ECO:0000313" key="3">
    <source>
        <dbReference type="EMBL" id="KTD18367.1"/>
    </source>
</evidence>
<accession>A0A0W0VE52</accession>
<dbReference type="PROSITE" id="PS51123">
    <property type="entry name" value="OMPA_2"/>
    <property type="match status" value="1"/>
</dbReference>
<gene>
    <name evidence="3" type="primary">lphA</name>
    <name evidence="3" type="ORF">Ljor_2673</name>
</gene>
<dbReference type="PANTHER" id="PTHR30329">
    <property type="entry name" value="STATOR ELEMENT OF FLAGELLAR MOTOR COMPLEX"/>
    <property type="match status" value="1"/>
</dbReference>
<dbReference type="RefSeq" id="WP_058472273.1">
    <property type="nucleotide sequence ID" value="NZ_CAAAIC010000006.1"/>
</dbReference>
<dbReference type="Gene3D" id="3.30.1330.60">
    <property type="entry name" value="OmpA-like domain"/>
    <property type="match status" value="1"/>
</dbReference>
<comment type="caution">
    <text evidence="3">The sequence shown here is derived from an EMBL/GenBank/DDBJ whole genome shotgun (WGS) entry which is preliminary data.</text>
</comment>
<name>A0A0W0VE52_9GAMM</name>
<sequence length="190" mass="21163">MKHSRHRLISFSLFYVALLASLLLQGCHRRQYFAPVGEDPQLPRKVEGASDKAVIGLQKRLSKCGAKVITIGSDYLISIPSAALFADQSPRLTWQSYGVLNNVVLFLKQFRKVAITVTSYSSKYISPKREHALTLARSRAVGDYLWSQGIDSRFIFTVGLGSDKPIMAWADGGDKSPNSRIEITFRDAII</sequence>
<evidence type="ECO:0000313" key="4">
    <source>
        <dbReference type="Proteomes" id="UP000055035"/>
    </source>
</evidence>
<dbReference type="GO" id="GO:0016020">
    <property type="term" value="C:membrane"/>
    <property type="evidence" value="ECO:0007669"/>
    <property type="project" value="UniProtKB-UniRule"/>
</dbReference>
<dbReference type="PATRIC" id="fig|456.5.peg.2866"/>
<keyword evidence="4" id="KW-1185">Reference proteome</keyword>
<dbReference type="PROSITE" id="PS51257">
    <property type="entry name" value="PROKAR_LIPOPROTEIN"/>
    <property type="match status" value="1"/>
</dbReference>
<dbReference type="InterPro" id="IPR050330">
    <property type="entry name" value="Bact_OuterMem_StrucFunc"/>
</dbReference>
<dbReference type="InterPro" id="IPR036737">
    <property type="entry name" value="OmpA-like_sf"/>
</dbReference>
<dbReference type="STRING" id="456.Ljor_2673"/>
<keyword evidence="1" id="KW-0472">Membrane</keyword>
<reference evidence="3 4" key="1">
    <citation type="submission" date="2015-11" db="EMBL/GenBank/DDBJ databases">
        <title>Genomic analysis of 38 Legionella species identifies large and diverse effector repertoires.</title>
        <authorList>
            <person name="Burstein D."/>
            <person name="Amaro F."/>
            <person name="Zusman T."/>
            <person name="Lifshitz Z."/>
            <person name="Cohen O."/>
            <person name="Gilbert J.A."/>
            <person name="Pupko T."/>
            <person name="Shuman H.A."/>
            <person name="Segal G."/>
        </authorList>
    </citation>
    <scope>NUCLEOTIDE SEQUENCE [LARGE SCALE GENOMIC DNA]</scope>
    <source>
        <strain evidence="3 4">BL-540</strain>
    </source>
</reference>
<proteinExistence type="predicted"/>
<protein>
    <submittedName>
        <fullName evidence="3">LphA (DotK)</fullName>
    </submittedName>
</protein>